<reference evidence="2" key="1">
    <citation type="submission" date="2022-06" db="EMBL/GenBank/DDBJ databases">
        <title>Isolation of gut microbiota from human fecal samples.</title>
        <authorList>
            <person name="Pamer E.G."/>
            <person name="Barat B."/>
            <person name="Waligurski E."/>
            <person name="Medina S."/>
            <person name="Paddock L."/>
            <person name="Mostad J."/>
        </authorList>
    </citation>
    <scope>NUCLEOTIDE SEQUENCE</scope>
    <source>
        <strain evidence="2">DFI.9.91</strain>
    </source>
</reference>
<feature type="transmembrane region" description="Helical" evidence="1">
    <location>
        <begin position="12"/>
        <end position="33"/>
    </location>
</feature>
<evidence type="ECO:0000313" key="2">
    <source>
        <dbReference type="EMBL" id="MCQ4770437.1"/>
    </source>
</evidence>
<organism evidence="2 3">
    <name type="scientific">Intestinimonas massiliensis</name>
    <name type="common">ex Afouda et al. 2020</name>
    <dbReference type="NCBI Taxonomy" id="1673721"/>
    <lineage>
        <taxon>Bacteria</taxon>
        <taxon>Bacillati</taxon>
        <taxon>Bacillota</taxon>
        <taxon>Clostridia</taxon>
        <taxon>Eubacteriales</taxon>
        <taxon>Intestinimonas</taxon>
    </lineage>
</organism>
<comment type="caution">
    <text evidence="2">The sequence shown here is derived from an EMBL/GenBank/DDBJ whole genome shotgun (WGS) entry which is preliminary data.</text>
</comment>
<accession>A0AAW5JNM0</accession>
<dbReference type="RefSeq" id="WP_256303906.1">
    <property type="nucleotide sequence ID" value="NZ_JANFYS010000014.1"/>
</dbReference>
<feature type="transmembrane region" description="Helical" evidence="1">
    <location>
        <begin position="39"/>
        <end position="60"/>
    </location>
</feature>
<protein>
    <submittedName>
        <fullName evidence="2">Uncharacterized protein</fullName>
    </submittedName>
</protein>
<proteinExistence type="predicted"/>
<evidence type="ECO:0000256" key="1">
    <source>
        <dbReference type="SAM" id="Phobius"/>
    </source>
</evidence>
<name>A0AAW5JNM0_9FIRM</name>
<dbReference type="AlphaFoldDB" id="A0AAW5JNM0"/>
<sequence>MNALKWRILGRVLGGICIIAATVTSLCYVNMLSAPLPKALFILGVILFVVTEISMAVSAWKHLKK</sequence>
<dbReference type="EMBL" id="JANFYS010000014">
    <property type="protein sequence ID" value="MCQ4770437.1"/>
    <property type="molecule type" value="Genomic_DNA"/>
</dbReference>
<keyword evidence="1" id="KW-0812">Transmembrane</keyword>
<gene>
    <name evidence="2" type="ORF">NE579_08170</name>
</gene>
<keyword evidence="1" id="KW-1133">Transmembrane helix</keyword>
<evidence type="ECO:0000313" key="3">
    <source>
        <dbReference type="Proteomes" id="UP001204562"/>
    </source>
</evidence>
<keyword evidence="1" id="KW-0472">Membrane</keyword>
<dbReference type="Proteomes" id="UP001204562">
    <property type="component" value="Unassembled WGS sequence"/>
</dbReference>